<comment type="function">
    <text evidence="5">May play the central regulatory role in sporulation. It may be an element of the effector pathway responsible for the activation of sporulation genes in response to nutritional stress. Spo0A may act in concert with spo0H (a sigma factor) to control the expression of some genes that are critical to the sporulation process.</text>
</comment>
<dbReference type="SUPFAM" id="SSF52172">
    <property type="entry name" value="CheY-like"/>
    <property type="match status" value="1"/>
</dbReference>
<dbReference type="SMART" id="SM00862">
    <property type="entry name" value="Trans_reg_C"/>
    <property type="match status" value="1"/>
</dbReference>
<feature type="domain" description="OmpR/PhoB-type" evidence="9">
    <location>
        <begin position="125"/>
        <end position="221"/>
    </location>
</feature>
<protein>
    <recommendedName>
        <fullName evidence="1">Stage 0 sporulation protein A homolog</fullName>
    </recommendedName>
</protein>
<organism evidence="10 11">
    <name type="scientific">Sporofaciens musculi</name>
    <dbReference type="NCBI Taxonomy" id="2681861"/>
    <lineage>
        <taxon>Bacteria</taxon>
        <taxon>Bacillati</taxon>
        <taxon>Bacillota</taxon>
        <taxon>Clostridia</taxon>
        <taxon>Lachnospirales</taxon>
        <taxon>Lachnospiraceae</taxon>
        <taxon>Sporofaciens</taxon>
    </lineage>
</organism>
<dbReference type="GO" id="GO:0000156">
    <property type="term" value="F:phosphorelay response regulator activity"/>
    <property type="evidence" value="ECO:0007669"/>
    <property type="project" value="TreeGrafter"/>
</dbReference>
<evidence type="ECO:0000256" key="1">
    <source>
        <dbReference type="ARBA" id="ARBA00018672"/>
    </source>
</evidence>
<keyword evidence="11" id="KW-1185">Reference proteome</keyword>
<dbReference type="SUPFAM" id="SSF46894">
    <property type="entry name" value="C-terminal effector domain of the bipartite response regulators"/>
    <property type="match status" value="1"/>
</dbReference>
<dbReference type="InterPro" id="IPR001789">
    <property type="entry name" value="Sig_transdc_resp-reg_receiver"/>
</dbReference>
<proteinExistence type="predicted"/>
<dbReference type="PANTHER" id="PTHR48111:SF73">
    <property type="entry name" value="ALKALINE PHOSPHATASE SYNTHESIS TRANSCRIPTIONAL REGULATORY PROTEIN PHOP"/>
    <property type="match status" value="1"/>
</dbReference>
<dbReference type="InterPro" id="IPR011006">
    <property type="entry name" value="CheY-like_superfamily"/>
</dbReference>
<comment type="caution">
    <text evidence="10">The sequence shown here is derived from an EMBL/GenBank/DDBJ whole genome shotgun (WGS) entry which is preliminary data.</text>
</comment>
<feature type="DNA-binding region" description="OmpR/PhoB-type" evidence="7">
    <location>
        <begin position="125"/>
        <end position="221"/>
    </location>
</feature>
<feature type="modified residue" description="4-aspartylphosphate" evidence="6">
    <location>
        <position position="52"/>
    </location>
</feature>
<dbReference type="PANTHER" id="PTHR48111">
    <property type="entry name" value="REGULATOR OF RPOS"/>
    <property type="match status" value="1"/>
</dbReference>
<dbReference type="PROSITE" id="PS51755">
    <property type="entry name" value="OMPR_PHOB"/>
    <property type="match status" value="1"/>
</dbReference>
<dbReference type="RefSeq" id="WP_159757025.1">
    <property type="nucleotide sequence ID" value="NZ_CATIFW010000035.1"/>
</dbReference>
<dbReference type="GO" id="GO:0032993">
    <property type="term" value="C:protein-DNA complex"/>
    <property type="evidence" value="ECO:0007669"/>
    <property type="project" value="TreeGrafter"/>
</dbReference>
<evidence type="ECO:0000256" key="3">
    <source>
        <dbReference type="ARBA" id="ARBA00023125"/>
    </source>
</evidence>
<evidence type="ECO:0000313" key="11">
    <source>
        <dbReference type="Proteomes" id="UP000460412"/>
    </source>
</evidence>
<dbReference type="Pfam" id="PF00486">
    <property type="entry name" value="Trans_reg_C"/>
    <property type="match status" value="1"/>
</dbReference>
<dbReference type="Gene3D" id="6.10.250.690">
    <property type="match status" value="1"/>
</dbReference>
<accession>A0A7X3MJV2</accession>
<name>A0A7X3MJV2_9FIRM</name>
<reference evidence="10 11" key="1">
    <citation type="submission" date="2019-12" db="EMBL/GenBank/DDBJ databases">
        <title>Sporaefaciens musculi gen. nov., sp. nov., a novel bacterium isolated from the caecum of an obese mouse.</title>
        <authorList>
            <person name="Rasmussen T.S."/>
            <person name="Streidl T."/>
            <person name="Hitch T.C.A."/>
            <person name="Wortmann E."/>
            <person name="Deptula P."/>
            <person name="Hansen M."/>
            <person name="Nielsen D.S."/>
            <person name="Clavel T."/>
            <person name="Vogensen F.K."/>
        </authorList>
    </citation>
    <scope>NUCLEOTIDE SEQUENCE [LARGE SCALE GENOMIC DNA]</scope>
    <source>
        <strain evidence="10 11">WCA-9-b2</strain>
    </source>
</reference>
<dbReference type="GO" id="GO:0000976">
    <property type="term" value="F:transcription cis-regulatory region binding"/>
    <property type="evidence" value="ECO:0007669"/>
    <property type="project" value="TreeGrafter"/>
</dbReference>
<dbReference type="Gene3D" id="1.10.10.10">
    <property type="entry name" value="Winged helix-like DNA-binding domain superfamily/Winged helix DNA-binding domain"/>
    <property type="match status" value="1"/>
</dbReference>
<gene>
    <name evidence="10" type="ORF">GN277_21245</name>
</gene>
<dbReference type="Pfam" id="PF00072">
    <property type="entry name" value="Response_reg"/>
    <property type="match status" value="1"/>
</dbReference>
<dbReference type="PROSITE" id="PS50110">
    <property type="entry name" value="RESPONSE_REGULATORY"/>
    <property type="match status" value="1"/>
</dbReference>
<dbReference type="GO" id="GO:0006355">
    <property type="term" value="P:regulation of DNA-templated transcription"/>
    <property type="evidence" value="ECO:0007669"/>
    <property type="project" value="InterPro"/>
</dbReference>
<evidence type="ECO:0000259" key="9">
    <source>
        <dbReference type="PROSITE" id="PS51755"/>
    </source>
</evidence>
<evidence type="ECO:0000259" key="8">
    <source>
        <dbReference type="PROSITE" id="PS50110"/>
    </source>
</evidence>
<keyword evidence="2" id="KW-0805">Transcription regulation</keyword>
<evidence type="ECO:0000256" key="2">
    <source>
        <dbReference type="ARBA" id="ARBA00023015"/>
    </source>
</evidence>
<keyword evidence="6" id="KW-0597">Phosphoprotein</keyword>
<dbReference type="Proteomes" id="UP000460412">
    <property type="component" value="Unassembled WGS sequence"/>
</dbReference>
<dbReference type="GO" id="GO:0005829">
    <property type="term" value="C:cytosol"/>
    <property type="evidence" value="ECO:0007669"/>
    <property type="project" value="TreeGrafter"/>
</dbReference>
<dbReference type="InterPro" id="IPR036388">
    <property type="entry name" value="WH-like_DNA-bd_sf"/>
</dbReference>
<dbReference type="Gene3D" id="3.40.50.2300">
    <property type="match status" value="1"/>
</dbReference>
<keyword evidence="4" id="KW-0804">Transcription</keyword>
<feature type="domain" description="Response regulatory" evidence="8">
    <location>
        <begin position="3"/>
        <end position="117"/>
    </location>
</feature>
<evidence type="ECO:0000313" key="10">
    <source>
        <dbReference type="EMBL" id="MXP77783.1"/>
    </source>
</evidence>
<dbReference type="SMART" id="SM00448">
    <property type="entry name" value="REC"/>
    <property type="match status" value="1"/>
</dbReference>
<dbReference type="InterPro" id="IPR001867">
    <property type="entry name" value="OmpR/PhoB-type_DNA-bd"/>
</dbReference>
<evidence type="ECO:0000256" key="6">
    <source>
        <dbReference type="PROSITE-ProRule" id="PRU00169"/>
    </source>
</evidence>
<evidence type="ECO:0000256" key="4">
    <source>
        <dbReference type="ARBA" id="ARBA00023163"/>
    </source>
</evidence>
<dbReference type="InterPro" id="IPR039420">
    <property type="entry name" value="WalR-like"/>
</dbReference>
<sequence>MTEIYYIEDDENIARMVKEYLVKKGYSVSVFRTLQEGKRGFMRQVPELALVDWNLPDGKGNDLLRWIRSRWVEVPVIFLTVRNDTCDIVAGFEEGADDYVVKPFELEVLYSRVRALLRRTREVSGRYLSCGSISLDKKAMAVFYQGEEISVSQAEYQILLLLMTNKGKTVTRESLLLQVWDKNGNYVNDNTLTVAIKRLREKLHQPSCLKTIRSFGYRMEEDAWIQE</sequence>
<dbReference type="EMBL" id="WUQX01000001">
    <property type="protein sequence ID" value="MXP77783.1"/>
    <property type="molecule type" value="Genomic_DNA"/>
</dbReference>
<evidence type="ECO:0000256" key="7">
    <source>
        <dbReference type="PROSITE-ProRule" id="PRU01091"/>
    </source>
</evidence>
<evidence type="ECO:0000256" key="5">
    <source>
        <dbReference type="ARBA" id="ARBA00024867"/>
    </source>
</evidence>
<dbReference type="AlphaFoldDB" id="A0A7X3MJV2"/>
<dbReference type="InterPro" id="IPR016032">
    <property type="entry name" value="Sig_transdc_resp-reg_C-effctor"/>
</dbReference>
<dbReference type="CDD" id="cd00383">
    <property type="entry name" value="trans_reg_C"/>
    <property type="match status" value="1"/>
</dbReference>
<keyword evidence="3 7" id="KW-0238">DNA-binding</keyword>